<feature type="region of interest" description="Disordered" evidence="1">
    <location>
        <begin position="1"/>
        <end position="22"/>
    </location>
</feature>
<sequence>MGAASLPPDNSPLSFEPFENPAWPTTKRRLNDFRNPVHGFPSFLVPRQPQSWRTGGSPISTLHTNIIHKRKPRHESRPLHSARPAEDPPQHSKPGIHLHGLTSVLWTAS</sequence>
<evidence type="ECO:0000313" key="2">
    <source>
        <dbReference type="EMBL" id="KIO28933.1"/>
    </source>
</evidence>
<feature type="region of interest" description="Disordered" evidence="1">
    <location>
        <begin position="48"/>
        <end position="101"/>
    </location>
</feature>
<dbReference type="HOGENOM" id="CLU_2185899_0_0_1"/>
<dbReference type="Proteomes" id="UP000054248">
    <property type="component" value="Unassembled WGS sequence"/>
</dbReference>
<reference evidence="2 3" key="1">
    <citation type="submission" date="2014-04" db="EMBL/GenBank/DDBJ databases">
        <authorList>
            <consortium name="DOE Joint Genome Institute"/>
            <person name="Kuo A."/>
            <person name="Girlanda M."/>
            <person name="Perotto S."/>
            <person name="Kohler A."/>
            <person name="Nagy L.G."/>
            <person name="Floudas D."/>
            <person name="Copeland A."/>
            <person name="Barry K.W."/>
            <person name="Cichocki N."/>
            <person name="Veneault-Fourrey C."/>
            <person name="LaButti K."/>
            <person name="Lindquist E.A."/>
            <person name="Lipzen A."/>
            <person name="Lundell T."/>
            <person name="Morin E."/>
            <person name="Murat C."/>
            <person name="Sun H."/>
            <person name="Tunlid A."/>
            <person name="Henrissat B."/>
            <person name="Grigoriev I.V."/>
            <person name="Hibbett D.S."/>
            <person name="Martin F."/>
            <person name="Nordberg H.P."/>
            <person name="Cantor M.N."/>
            <person name="Hua S.X."/>
        </authorList>
    </citation>
    <scope>NUCLEOTIDE SEQUENCE [LARGE SCALE GENOMIC DNA]</scope>
    <source>
        <strain evidence="2 3">MUT 4182</strain>
    </source>
</reference>
<evidence type="ECO:0000313" key="3">
    <source>
        <dbReference type="Proteomes" id="UP000054248"/>
    </source>
</evidence>
<name>A0A0C3L5A0_9AGAM</name>
<gene>
    <name evidence="2" type="ORF">M407DRAFT_175905</name>
</gene>
<keyword evidence="3" id="KW-1185">Reference proteome</keyword>
<dbReference type="AlphaFoldDB" id="A0A0C3L5A0"/>
<proteinExistence type="predicted"/>
<organism evidence="2 3">
    <name type="scientific">Tulasnella calospora MUT 4182</name>
    <dbReference type="NCBI Taxonomy" id="1051891"/>
    <lineage>
        <taxon>Eukaryota</taxon>
        <taxon>Fungi</taxon>
        <taxon>Dikarya</taxon>
        <taxon>Basidiomycota</taxon>
        <taxon>Agaricomycotina</taxon>
        <taxon>Agaricomycetes</taxon>
        <taxon>Cantharellales</taxon>
        <taxon>Tulasnellaceae</taxon>
        <taxon>Tulasnella</taxon>
    </lineage>
</organism>
<dbReference type="EMBL" id="KN822989">
    <property type="protein sequence ID" value="KIO28933.1"/>
    <property type="molecule type" value="Genomic_DNA"/>
</dbReference>
<evidence type="ECO:0000256" key="1">
    <source>
        <dbReference type="SAM" id="MobiDB-lite"/>
    </source>
</evidence>
<protein>
    <submittedName>
        <fullName evidence="2">Uncharacterized protein</fullName>
    </submittedName>
</protein>
<reference evidence="3" key="2">
    <citation type="submission" date="2015-01" db="EMBL/GenBank/DDBJ databases">
        <title>Evolutionary Origins and Diversification of the Mycorrhizal Mutualists.</title>
        <authorList>
            <consortium name="DOE Joint Genome Institute"/>
            <consortium name="Mycorrhizal Genomics Consortium"/>
            <person name="Kohler A."/>
            <person name="Kuo A."/>
            <person name="Nagy L.G."/>
            <person name="Floudas D."/>
            <person name="Copeland A."/>
            <person name="Barry K.W."/>
            <person name="Cichocki N."/>
            <person name="Veneault-Fourrey C."/>
            <person name="LaButti K."/>
            <person name="Lindquist E.A."/>
            <person name="Lipzen A."/>
            <person name="Lundell T."/>
            <person name="Morin E."/>
            <person name="Murat C."/>
            <person name="Riley R."/>
            <person name="Ohm R."/>
            <person name="Sun H."/>
            <person name="Tunlid A."/>
            <person name="Henrissat B."/>
            <person name="Grigoriev I.V."/>
            <person name="Hibbett D.S."/>
            <person name="Martin F."/>
        </authorList>
    </citation>
    <scope>NUCLEOTIDE SEQUENCE [LARGE SCALE GENOMIC DNA]</scope>
    <source>
        <strain evidence="3">MUT 4182</strain>
    </source>
</reference>
<feature type="compositionally biased region" description="Polar residues" evidence="1">
    <location>
        <begin position="48"/>
        <end position="64"/>
    </location>
</feature>
<feature type="compositionally biased region" description="Basic and acidic residues" evidence="1">
    <location>
        <begin position="75"/>
        <end position="90"/>
    </location>
</feature>
<accession>A0A0C3L5A0</accession>